<dbReference type="PRINTS" id="PR00038">
    <property type="entry name" value="HTHLUXR"/>
</dbReference>
<dbReference type="Proteomes" id="UP000669179">
    <property type="component" value="Unassembled WGS sequence"/>
</dbReference>
<dbReference type="Pfam" id="PF00196">
    <property type="entry name" value="GerE"/>
    <property type="match status" value="1"/>
</dbReference>
<dbReference type="PANTHER" id="PTHR16305">
    <property type="entry name" value="TESTICULAR SOLUBLE ADENYLYL CYCLASE"/>
    <property type="match status" value="1"/>
</dbReference>
<gene>
    <name evidence="4" type="ORF">J4573_38310</name>
</gene>
<evidence type="ECO:0000256" key="2">
    <source>
        <dbReference type="ARBA" id="ARBA00022840"/>
    </source>
</evidence>
<keyword evidence="5" id="KW-1185">Reference proteome</keyword>
<keyword evidence="1" id="KW-0547">Nucleotide-binding</keyword>
<dbReference type="CDD" id="cd06170">
    <property type="entry name" value="LuxR_C_like"/>
    <property type="match status" value="1"/>
</dbReference>
<evidence type="ECO:0000313" key="4">
    <source>
        <dbReference type="EMBL" id="MBO2452998.1"/>
    </source>
</evidence>
<dbReference type="PANTHER" id="PTHR16305:SF35">
    <property type="entry name" value="TRANSCRIPTIONAL ACTIVATOR DOMAIN"/>
    <property type="match status" value="1"/>
</dbReference>
<name>A0A939PIW5_9ACTN</name>
<dbReference type="SUPFAM" id="SSF52540">
    <property type="entry name" value="P-loop containing nucleoside triphosphate hydrolases"/>
    <property type="match status" value="1"/>
</dbReference>
<dbReference type="GO" id="GO:0006355">
    <property type="term" value="P:regulation of DNA-templated transcription"/>
    <property type="evidence" value="ECO:0007669"/>
    <property type="project" value="InterPro"/>
</dbReference>
<dbReference type="InterPro" id="IPR000792">
    <property type="entry name" value="Tscrpt_reg_LuxR_C"/>
</dbReference>
<accession>A0A939PIW5</accession>
<organism evidence="4 5">
    <name type="scientific">Actinomadura barringtoniae</name>
    <dbReference type="NCBI Taxonomy" id="1427535"/>
    <lineage>
        <taxon>Bacteria</taxon>
        <taxon>Bacillati</taxon>
        <taxon>Actinomycetota</taxon>
        <taxon>Actinomycetes</taxon>
        <taxon>Streptosporangiales</taxon>
        <taxon>Thermomonosporaceae</taxon>
        <taxon>Actinomadura</taxon>
    </lineage>
</organism>
<dbReference type="InterPro" id="IPR011990">
    <property type="entry name" value="TPR-like_helical_dom_sf"/>
</dbReference>
<dbReference type="Pfam" id="PF13191">
    <property type="entry name" value="AAA_16"/>
    <property type="match status" value="1"/>
</dbReference>
<evidence type="ECO:0000259" key="3">
    <source>
        <dbReference type="PROSITE" id="PS50043"/>
    </source>
</evidence>
<evidence type="ECO:0000256" key="1">
    <source>
        <dbReference type="ARBA" id="ARBA00022741"/>
    </source>
</evidence>
<dbReference type="SUPFAM" id="SSF48452">
    <property type="entry name" value="TPR-like"/>
    <property type="match status" value="1"/>
</dbReference>
<proteinExistence type="predicted"/>
<dbReference type="AlphaFoldDB" id="A0A939PIW5"/>
<dbReference type="GO" id="GO:0003677">
    <property type="term" value="F:DNA binding"/>
    <property type="evidence" value="ECO:0007669"/>
    <property type="project" value="InterPro"/>
</dbReference>
<dbReference type="Gene3D" id="1.10.10.10">
    <property type="entry name" value="Winged helix-like DNA-binding domain superfamily/Winged helix DNA-binding domain"/>
    <property type="match status" value="1"/>
</dbReference>
<dbReference type="InterPro" id="IPR036388">
    <property type="entry name" value="WH-like_DNA-bd_sf"/>
</dbReference>
<dbReference type="PROSITE" id="PS50043">
    <property type="entry name" value="HTH_LUXR_2"/>
    <property type="match status" value="1"/>
</dbReference>
<protein>
    <submittedName>
        <fullName evidence="4">AAA family ATPase</fullName>
    </submittedName>
</protein>
<dbReference type="InterPro" id="IPR016032">
    <property type="entry name" value="Sig_transdc_resp-reg_C-effctor"/>
</dbReference>
<dbReference type="GO" id="GO:0005737">
    <property type="term" value="C:cytoplasm"/>
    <property type="evidence" value="ECO:0007669"/>
    <property type="project" value="TreeGrafter"/>
</dbReference>
<sequence>MRLYGRDEETATIDRLLQHARGGRSGALVVRGEAGIGKSALLEDAAGRAEDMRVLRGAGIESEAGLPYAGLHLLLRKHIDRVDALPEAQARALRNALSVGDGSGGDRFLVGLAVLTLLSDLAEERPLLCLIDDAHWLDSPTAEALLFAVRRLDAEAILFLFGVRDPGAPEFAAAGIPELRLRGLNEAEAAELLAERAKVLPRDARHRILSEAMGNPLALLELPIAGRETPRPDPSSAYTRVERAFAEQADALPEATRTLLLLTAADERGELRVILPAAERLGAAVTDLEPAERAGLLRTSEGRLALRHPLIRTAVYGSATLSRRLDAHRALADAYAEAGDPCHQAWHLAAGVTGRDEEVAAALVRAAEAENGGGGGHPAVAAMYERAASFTPDPTTRARRLARAAQAAADSGLTEMALSLADRAAGDVTDPLERAGLVLIQATLADEQDRTKEASQLMVDTAISIVELDRPTAGYLLFHGAAAAANAGDYAAVDKIAERAEGFGLPDAHLVRALARMFAGQNPLGEHDAADGQKALRELLDGMNACIRPRDVLQAGWWTMLLGDIEAAHDIAVRLDREFRDEGALGLLTSALTLRARTSLLHGRHREVVTSATEGLRIAQDTGQRRLAVYLQTVLALLAAIQGDQERCEELTREALDRGVPPSSVHAAGALSLLDLGLGRHEAAFKRLTEIVAGPQRQGSIASIPDLVEAAVRSGRPEEAREAVDWYRTWAGKFGHAWAESVALRCEALLAGDDEAGGLYAKAVTLHNEAGMPPFERARTELLYGEWLRRARRRNEARGLLRTALEIFEGLEAAPWAERARTELRATGESVADAAGADRPDALSSLTPQELQVARLAAAGLSNREIGAQLFLSPRTVGYHLYKIYPKLGIASRGELARLDLA</sequence>
<reference evidence="4" key="1">
    <citation type="submission" date="2021-03" db="EMBL/GenBank/DDBJ databases">
        <authorList>
            <person name="Kanchanasin P."/>
            <person name="Saeng-In P."/>
            <person name="Phongsopitanun W."/>
            <person name="Yuki M."/>
            <person name="Kudo T."/>
            <person name="Ohkuma M."/>
            <person name="Tanasupawat S."/>
        </authorList>
    </citation>
    <scope>NUCLEOTIDE SEQUENCE</scope>
    <source>
        <strain evidence="4">GKU 128</strain>
    </source>
</reference>
<comment type="caution">
    <text evidence="4">The sequence shown here is derived from an EMBL/GenBank/DDBJ whole genome shotgun (WGS) entry which is preliminary data.</text>
</comment>
<dbReference type="InterPro" id="IPR027417">
    <property type="entry name" value="P-loop_NTPase"/>
</dbReference>
<keyword evidence="2" id="KW-0067">ATP-binding</keyword>
<dbReference type="EMBL" id="JAGEOJ010000018">
    <property type="protein sequence ID" value="MBO2452998.1"/>
    <property type="molecule type" value="Genomic_DNA"/>
</dbReference>
<dbReference type="SUPFAM" id="SSF46894">
    <property type="entry name" value="C-terminal effector domain of the bipartite response regulators"/>
    <property type="match status" value="1"/>
</dbReference>
<dbReference type="RefSeq" id="WP_208261015.1">
    <property type="nucleotide sequence ID" value="NZ_JAGEOJ010000018.1"/>
</dbReference>
<dbReference type="GO" id="GO:0004016">
    <property type="term" value="F:adenylate cyclase activity"/>
    <property type="evidence" value="ECO:0007669"/>
    <property type="project" value="TreeGrafter"/>
</dbReference>
<evidence type="ECO:0000313" key="5">
    <source>
        <dbReference type="Proteomes" id="UP000669179"/>
    </source>
</evidence>
<dbReference type="SMART" id="SM00421">
    <property type="entry name" value="HTH_LUXR"/>
    <property type="match status" value="1"/>
</dbReference>
<dbReference type="GO" id="GO:0005524">
    <property type="term" value="F:ATP binding"/>
    <property type="evidence" value="ECO:0007669"/>
    <property type="project" value="UniProtKB-KW"/>
</dbReference>
<feature type="domain" description="HTH luxR-type" evidence="3">
    <location>
        <begin position="839"/>
        <end position="902"/>
    </location>
</feature>
<dbReference type="InterPro" id="IPR041664">
    <property type="entry name" value="AAA_16"/>
</dbReference>